<comment type="caution">
    <text evidence="1">The sequence shown here is derived from an EMBL/GenBank/DDBJ whole genome shotgun (WGS) entry which is preliminary data.</text>
</comment>
<organism evidence="1">
    <name type="scientific">human gut metagenome</name>
    <dbReference type="NCBI Taxonomy" id="408170"/>
    <lineage>
        <taxon>unclassified sequences</taxon>
        <taxon>metagenomes</taxon>
        <taxon>organismal metagenomes</taxon>
    </lineage>
</organism>
<protein>
    <submittedName>
        <fullName evidence="1">Uncharacterized protein</fullName>
    </submittedName>
</protein>
<gene>
    <name evidence="1" type="ORF">Q604_UNBC00153G0001</name>
</gene>
<proteinExistence type="predicted"/>
<feature type="non-terminal residue" evidence="1">
    <location>
        <position position="31"/>
    </location>
</feature>
<accession>W1YU93</accession>
<dbReference type="EMBL" id="AZMM01000153">
    <property type="protein sequence ID" value="ETJ45871.1"/>
    <property type="molecule type" value="Genomic_DNA"/>
</dbReference>
<sequence length="31" mass="3704">MDKIIASKVCNNRECDEKSFITKPSWEREVF</sequence>
<dbReference type="AlphaFoldDB" id="W1YU93"/>
<evidence type="ECO:0000313" key="1">
    <source>
        <dbReference type="EMBL" id="ETJ45871.1"/>
    </source>
</evidence>
<reference evidence="1" key="1">
    <citation type="submission" date="2013-12" db="EMBL/GenBank/DDBJ databases">
        <title>A Varibaculum cambriense genome reconstructed from a premature infant gut community with otherwise low bacterial novelty that shifts toward anaerobic metabolism during the third week of life.</title>
        <authorList>
            <person name="Brown C.T."/>
            <person name="Sharon I."/>
            <person name="Thomas B.C."/>
            <person name="Castelle C.J."/>
            <person name="Morowitz M.J."/>
            <person name="Banfield J.F."/>
        </authorList>
    </citation>
    <scope>NUCLEOTIDE SEQUENCE</scope>
</reference>
<name>W1YU93_9ZZZZ</name>